<dbReference type="InterPro" id="IPR001119">
    <property type="entry name" value="SLH_dom"/>
</dbReference>
<dbReference type="PANTHER" id="PTHR43308:SF1">
    <property type="entry name" value="OUTER MEMBRANE PROTEIN ALPHA"/>
    <property type="match status" value="1"/>
</dbReference>
<dbReference type="RefSeq" id="WP_377918156.1">
    <property type="nucleotide sequence ID" value="NZ_JBHRZT010000072.1"/>
</dbReference>
<dbReference type="InterPro" id="IPR051465">
    <property type="entry name" value="Cell_Envelope_Struct_Comp"/>
</dbReference>
<evidence type="ECO:0000313" key="5">
    <source>
        <dbReference type="Proteomes" id="UP001595752"/>
    </source>
</evidence>
<dbReference type="PROSITE" id="PS51272">
    <property type="entry name" value="SLH"/>
    <property type="match status" value="2"/>
</dbReference>
<accession>A0ABV8B9B9</accession>
<evidence type="ECO:0000256" key="2">
    <source>
        <dbReference type="SAM" id="SignalP"/>
    </source>
</evidence>
<evidence type="ECO:0000313" key="4">
    <source>
        <dbReference type="EMBL" id="MFC3885764.1"/>
    </source>
</evidence>
<comment type="caution">
    <text evidence="4">The sequence shown here is derived from an EMBL/GenBank/DDBJ whole genome shotgun (WGS) entry which is preliminary data.</text>
</comment>
<organism evidence="4 5">
    <name type="scientific">Bacillus songklensis</name>
    <dbReference type="NCBI Taxonomy" id="1069116"/>
    <lineage>
        <taxon>Bacteria</taxon>
        <taxon>Bacillati</taxon>
        <taxon>Bacillota</taxon>
        <taxon>Bacilli</taxon>
        <taxon>Bacillales</taxon>
        <taxon>Bacillaceae</taxon>
        <taxon>Bacillus</taxon>
    </lineage>
</organism>
<protein>
    <submittedName>
        <fullName evidence="4">S-layer homology domain-containing protein</fullName>
    </submittedName>
</protein>
<dbReference type="PANTHER" id="PTHR43308">
    <property type="entry name" value="OUTER MEMBRANE PROTEIN ALPHA-RELATED"/>
    <property type="match status" value="1"/>
</dbReference>
<keyword evidence="5" id="KW-1185">Reference proteome</keyword>
<reference evidence="5" key="1">
    <citation type="journal article" date="2019" name="Int. J. Syst. Evol. Microbiol.">
        <title>The Global Catalogue of Microorganisms (GCM) 10K type strain sequencing project: providing services to taxonomists for standard genome sequencing and annotation.</title>
        <authorList>
            <consortium name="The Broad Institute Genomics Platform"/>
            <consortium name="The Broad Institute Genome Sequencing Center for Infectious Disease"/>
            <person name="Wu L."/>
            <person name="Ma J."/>
        </authorList>
    </citation>
    <scope>NUCLEOTIDE SEQUENCE [LARGE SCALE GENOMIC DNA]</scope>
    <source>
        <strain evidence="5">CCUG 61889</strain>
    </source>
</reference>
<evidence type="ECO:0000256" key="1">
    <source>
        <dbReference type="ARBA" id="ARBA00022729"/>
    </source>
</evidence>
<name>A0ABV8B9B9_9BACI</name>
<proteinExistence type="predicted"/>
<dbReference type="Pfam" id="PF00395">
    <property type="entry name" value="SLH"/>
    <property type="match status" value="3"/>
</dbReference>
<gene>
    <name evidence="4" type="ORF">ACFOU2_20720</name>
</gene>
<dbReference type="Proteomes" id="UP001595752">
    <property type="component" value="Unassembled WGS sequence"/>
</dbReference>
<dbReference type="EMBL" id="JBHRZT010000072">
    <property type="protein sequence ID" value="MFC3885764.1"/>
    <property type="molecule type" value="Genomic_DNA"/>
</dbReference>
<feature type="chain" id="PRO_5046084654" evidence="2">
    <location>
        <begin position="32"/>
        <end position="209"/>
    </location>
</feature>
<feature type="domain" description="SLH" evidence="3">
    <location>
        <begin position="30"/>
        <end position="93"/>
    </location>
</feature>
<sequence length="209" mass="23066">MFKSQRIKKLLASTATAAVVAGALIPTAASAATFKDVSETNVHFDAIDILSDEGIINGYSDGTFKPNNNISRGQVAKIFARMIEGEGELKEVFKDVPVTADPELVKAAYEVYTQQIMTGSNGYLKPSSNMTRQQMAKVLVEGFGLEHLEGEESIVTDLDKASPEFRDYIKILSEYGITNVEQFRPTEPVTRAQFASFLFRTLILLDEEE</sequence>
<keyword evidence="1 2" id="KW-0732">Signal</keyword>
<feature type="signal peptide" evidence="2">
    <location>
        <begin position="1"/>
        <end position="31"/>
    </location>
</feature>
<feature type="domain" description="SLH" evidence="3">
    <location>
        <begin position="152"/>
        <end position="209"/>
    </location>
</feature>
<evidence type="ECO:0000259" key="3">
    <source>
        <dbReference type="PROSITE" id="PS51272"/>
    </source>
</evidence>